<dbReference type="Proteomes" id="UP000647587">
    <property type="component" value="Unassembled WGS sequence"/>
</dbReference>
<keyword evidence="2" id="KW-1185">Reference proteome</keyword>
<proteinExistence type="predicted"/>
<protein>
    <submittedName>
        <fullName evidence="1">Uncharacterized protein</fullName>
    </submittedName>
</protein>
<dbReference type="EMBL" id="BMPP01000016">
    <property type="protein sequence ID" value="GGK36512.1"/>
    <property type="molecule type" value="Genomic_DNA"/>
</dbReference>
<evidence type="ECO:0000313" key="1">
    <source>
        <dbReference type="EMBL" id="GGK36512.1"/>
    </source>
</evidence>
<accession>A0ABQ2F089</accession>
<gene>
    <name evidence="1" type="ORF">GCM10008955_32930</name>
</gene>
<name>A0ABQ2F089_9DEIO</name>
<comment type="caution">
    <text evidence="1">The sequence shown here is derived from an EMBL/GenBank/DDBJ whole genome shotgun (WGS) entry which is preliminary data.</text>
</comment>
<organism evidence="1 2">
    <name type="scientific">Deinococcus malanensis</name>
    <dbReference type="NCBI Taxonomy" id="1706855"/>
    <lineage>
        <taxon>Bacteria</taxon>
        <taxon>Thermotogati</taxon>
        <taxon>Deinococcota</taxon>
        <taxon>Deinococci</taxon>
        <taxon>Deinococcales</taxon>
        <taxon>Deinococcaceae</taxon>
        <taxon>Deinococcus</taxon>
    </lineage>
</organism>
<sequence>MDTARRFERRYPALASLLPRLFPTCEVRAVREALQLALDLLDVHRREVLASSGEVFPEALARAVRTRVESEGDRSLGVQSAGKPSA</sequence>
<reference evidence="2" key="1">
    <citation type="journal article" date="2019" name="Int. J. Syst. Evol. Microbiol.">
        <title>The Global Catalogue of Microorganisms (GCM) 10K type strain sequencing project: providing services to taxonomists for standard genome sequencing and annotation.</title>
        <authorList>
            <consortium name="The Broad Institute Genomics Platform"/>
            <consortium name="The Broad Institute Genome Sequencing Center for Infectious Disease"/>
            <person name="Wu L."/>
            <person name="Ma J."/>
        </authorList>
    </citation>
    <scope>NUCLEOTIDE SEQUENCE [LARGE SCALE GENOMIC DNA]</scope>
    <source>
        <strain evidence="2">JCM 30331</strain>
    </source>
</reference>
<evidence type="ECO:0000313" key="2">
    <source>
        <dbReference type="Proteomes" id="UP000647587"/>
    </source>
</evidence>